<protein>
    <recommendedName>
        <fullName evidence="3">Hemerythrin-like domain-containing protein</fullName>
    </recommendedName>
</protein>
<dbReference type="GO" id="GO:0016491">
    <property type="term" value="F:oxidoreductase activity"/>
    <property type="evidence" value="ECO:0007669"/>
    <property type="project" value="InterPro"/>
</dbReference>
<dbReference type="STRING" id="2064.TR51_17495"/>
<evidence type="ECO:0000256" key="2">
    <source>
        <dbReference type="ARBA" id="ARBA00049106"/>
    </source>
</evidence>
<dbReference type="PANTHER" id="PTHR39428:SF1">
    <property type="entry name" value="F420H(2)-DEPENDENT QUINONE REDUCTASE RV1261C"/>
    <property type="match status" value="1"/>
</dbReference>
<dbReference type="SUPFAM" id="SSF50475">
    <property type="entry name" value="FMN-binding split barrel"/>
    <property type="match status" value="1"/>
</dbReference>
<dbReference type="RefSeq" id="WP_043911918.1">
    <property type="nucleotide sequence ID" value="NZ_JXZB01000002.1"/>
</dbReference>
<evidence type="ECO:0000313" key="4">
    <source>
        <dbReference type="EMBL" id="KIQ65615.1"/>
    </source>
</evidence>
<dbReference type="OrthoDB" id="8225825at2"/>
<dbReference type="Pfam" id="PF01814">
    <property type="entry name" value="Hemerythrin"/>
    <property type="match status" value="1"/>
</dbReference>
<dbReference type="CDD" id="cd12108">
    <property type="entry name" value="Hr-like"/>
    <property type="match status" value="1"/>
</dbReference>
<comment type="caution">
    <text evidence="4">The sequence shown here is derived from an EMBL/GenBank/DDBJ whole genome shotgun (WGS) entry which is preliminary data.</text>
</comment>
<organism evidence="4 5">
    <name type="scientific">Kitasatospora griseola</name>
    <name type="common">Streptomyces griseolosporeus</name>
    <dbReference type="NCBI Taxonomy" id="2064"/>
    <lineage>
        <taxon>Bacteria</taxon>
        <taxon>Bacillati</taxon>
        <taxon>Actinomycetota</taxon>
        <taxon>Actinomycetes</taxon>
        <taxon>Kitasatosporales</taxon>
        <taxon>Streptomycetaceae</taxon>
        <taxon>Kitasatospora</taxon>
    </lineage>
</organism>
<dbReference type="Proteomes" id="UP000032066">
    <property type="component" value="Unassembled WGS sequence"/>
</dbReference>
<dbReference type="PANTHER" id="PTHR39428">
    <property type="entry name" value="F420H(2)-DEPENDENT QUINONE REDUCTASE RV1261C"/>
    <property type="match status" value="1"/>
</dbReference>
<gene>
    <name evidence="4" type="ORF">TR51_17495</name>
</gene>
<dbReference type="Gene3D" id="1.20.120.520">
    <property type="entry name" value="nmb1532 protein domain like"/>
    <property type="match status" value="1"/>
</dbReference>
<dbReference type="GO" id="GO:0070967">
    <property type="term" value="F:coenzyme F420 binding"/>
    <property type="evidence" value="ECO:0007669"/>
    <property type="project" value="TreeGrafter"/>
</dbReference>
<name>A0A0D0NBJ0_KITGR</name>
<feature type="domain" description="Hemerythrin-like" evidence="3">
    <location>
        <begin position="152"/>
        <end position="277"/>
    </location>
</feature>
<sequence>MANEFNQRVIEEFRAGGGHVEGFPAILLLTTAGRRTGQPRTTPLAYHRDGSRYLVFGSNAGAVDHPQWYRNLIAAGGGTVELPDGEGGVTTLSVRPVELDPAERDRQYAEQARRVPSFADYADRTDRTIPVLALHPLDLSVDPALAARVVGQLQLHHEDLRRQLADLRTRLDRAGPVPGPDLAAQLRENCLQFCYGLGLHHTREDGAFTAFERQYPQLIPALARLRAEHRTVAEALTRFEDRLAAPDTDPAELRAELDRLTDGLEAHFAYEETHLLPPSAPHPPR</sequence>
<dbReference type="Gene3D" id="2.30.110.10">
    <property type="entry name" value="Electron Transport, Fmn-binding Protein, Chain A"/>
    <property type="match status" value="1"/>
</dbReference>
<dbReference type="NCBIfam" id="TIGR00026">
    <property type="entry name" value="hi_GC_TIGR00026"/>
    <property type="match status" value="1"/>
</dbReference>
<proteinExistence type="inferred from homology"/>
<dbReference type="Pfam" id="PF04075">
    <property type="entry name" value="F420H2_quin_red"/>
    <property type="match status" value="1"/>
</dbReference>
<dbReference type="PATRIC" id="fig|2064.6.peg.3753"/>
<dbReference type="InterPro" id="IPR012312">
    <property type="entry name" value="Hemerythrin-like"/>
</dbReference>
<dbReference type="InterPro" id="IPR012349">
    <property type="entry name" value="Split_barrel_FMN-bd"/>
</dbReference>
<evidence type="ECO:0000256" key="1">
    <source>
        <dbReference type="ARBA" id="ARBA00008710"/>
    </source>
</evidence>
<keyword evidence="5" id="KW-1185">Reference proteome</keyword>
<dbReference type="AlphaFoldDB" id="A0A0D0NBJ0"/>
<comment type="catalytic activity">
    <reaction evidence="2">
        <text>oxidized coenzyme F420-(gamma-L-Glu)(n) + a quinol + H(+) = reduced coenzyme F420-(gamma-L-Glu)(n) + a quinone</text>
        <dbReference type="Rhea" id="RHEA:39663"/>
        <dbReference type="Rhea" id="RHEA-COMP:12939"/>
        <dbReference type="Rhea" id="RHEA-COMP:14378"/>
        <dbReference type="ChEBI" id="CHEBI:15378"/>
        <dbReference type="ChEBI" id="CHEBI:24646"/>
        <dbReference type="ChEBI" id="CHEBI:132124"/>
        <dbReference type="ChEBI" id="CHEBI:133980"/>
        <dbReference type="ChEBI" id="CHEBI:139511"/>
    </reaction>
</comment>
<evidence type="ECO:0000313" key="5">
    <source>
        <dbReference type="Proteomes" id="UP000032066"/>
    </source>
</evidence>
<dbReference type="InterPro" id="IPR004378">
    <property type="entry name" value="F420H2_quin_Rdtase"/>
</dbReference>
<accession>A0A0D0NBJ0</accession>
<dbReference type="GO" id="GO:0005886">
    <property type="term" value="C:plasma membrane"/>
    <property type="evidence" value="ECO:0007669"/>
    <property type="project" value="TreeGrafter"/>
</dbReference>
<reference evidence="4 5" key="1">
    <citation type="submission" date="2015-02" db="EMBL/GenBank/DDBJ databases">
        <title>Draft genome sequence of Kitasatospora griseola MF730-N6, a bafilomycin, terpentecin and satosporin producer.</title>
        <authorList>
            <person name="Arens J.C."/>
            <person name="Haltli B."/>
            <person name="Kerr R.G."/>
        </authorList>
    </citation>
    <scope>NUCLEOTIDE SEQUENCE [LARGE SCALE GENOMIC DNA]</scope>
    <source>
        <strain evidence="4 5">MF730-N6</strain>
    </source>
</reference>
<dbReference type="EMBL" id="JXZB01000002">
    <property type="protein sequence ID" value="KIQ65615.1"/>
    <property type="molecule type" value="Genomic_DNA"/>
</dbReference>
<comment type="similarity">
    <text evidence="1">Belongs to the F420H(2)-dependent quinone reductase family.</text>
</comment>
<evidence type="ECO:0000259" key="3">
    <source>
        <dbReference type="Pfam" id="PF01814"/>
    </source>
</evidence>